<dbReference type="SUPFAM" id="SSF53800">
    <property type="entry name" value="Chelatase"/>
    <property type="match status" value="1"/>
</dbReference>
<dbReference type="EMBL" id="VSSQ01010824">
    <property type="protein sequence ID" value="MPM45313.1"/>
    <property type="molecule type" value="Genomic_DNA"/>
</dbReference>
<protein>
    <submittedName>
        <fullName evidence="1">Sirohydrochlorin cobaltochelatase</fullName>
        <ecNumber evidence="1">4.99.1.3</ecNumber>
    </submittedName>
</protein>
<dbReference type="Pfam" id="PF06180">
    <property type="entry name" value="CbiK"/>
    <property type="match status" value="1"/>
</dbReference>
<dbReference type="InterPro" id="IPR010388">
    <property type="entry name" value="Anaerobic_Co-chelatase"/>
</dbReference>
<gene>
    <name evidence="1" type="primary">cbiK_11</name>
    <name evidence="1" type="ORF">SDC9_91999</name>
</gene>
<organism evidence="1">
    <name type="scientific">bioreactor metagenome</name>
    <dbReference type="NCBI Taxonomy" id="1076179"/>
    <lineage>
        <taxon>unclassified sequences</taxon>
        <taxon>metagenomes</taxon>
        <taxon>ecological metagenomes</taxon>
    </lineage>
</organism>
<evidence type="ECO:0000313" key="1">
    <source>
        <dbReference type="EMBL" id="MPM45313.1"/>
    </source>
</evidence>
<dbReference type="GO" id="GO:0016852">
    <property type="term" value="F:sirohydrochlorin cobaltochelatase activity"/>
    <property type="evidence" value="ECO:0007669"/>
    <property type="project" value="UniProtKB-EC"/>
</dbReference>
<keyword evidence="1" id="KW-0456">Lyase</keyword>
<accession>A0A645A380</accession>
<name>A0A645A380_9ZZZZ</name>
<dbReference type="GO" id="GO:0019251">
    <property type="term" value="P:anaerobic cobalamin biosynthetic process"/>
    <property type="evidence" value="ECO:0007669"/>
    <property type="project" value="InterPro"/>
</dbReference>
<sequence length="257" mass="29149">MKTAVLVVSFGAVSSEARKNSLDKIENDIAKAFPDYYIYRAYTSGIVIRRIYENENIHIDTLKEAFEKMRTNGITDVIVQPTHMIDGIEYKKICRICDEHKDVFSSLKVGKALLEKYEDCIKTVDIISKEIDFNSSYEYILMGHGSEDTANIRYEQMNVAFVNQGLTNVRIATVEAKPDIDEAIERLGNKENVKKVIIQPFMMVAGDHAKNDMAGEKNSFYSKVKDAGYDAKCVIMGLGEYKLIRNMIVENLEGMIN</sequence>
<dbReference type="AlphaFoldDB" id="A0A645A380"/>
<dbReference type="Gene3D" id="3.40.50.1400">
    <property type="match status" value="2"/>
</dbReference>
<dbReference type="EC" id="4.99.1.3" evidence="1"/>
<reference evidence="1" key="1">
    <citation type="submission" date="2019-08" db="EMBL/GenBank/DDBJ databases">
        <authorList>
            <person name="Kucharzyk K."/>
            <person name="Murdoch R.W."/>
            <person name="Higgins S."/>
            <person name="Loffler F."/>
        </authorList>
    </citation>
    <scope>NUCLEOTIDE SEQUENCE</scope>
</reference>
<proteinExistence type="predicted"/>
<comment type="caution">
    <text evidence="1">The sequence shown here is derived from an EMBL/GenBank/DDBJ whole genome shotgun (WGS) entry which is preliminary data.</text>
</comment>
<dbReference type="PIRSF" id="PIRSF033579">
    <property type="entry name" value="Anaer_Co_chel"/>
    <property type="match status" value="1"/>
</dbReference>